<evidence type="ECO:0000313" key="2">
    <source>
        <dbReference type="EMBL" id="AOV08886.1"/>
    </source>
</evidence>
<accession>A0A1D8JJJ8</accession>
<dbReference type="InterPro" id="IPR035218">
    <property type="entry name" value="DUF5327"/>
</dbReference>
<protein>
    <submittedName>
        <fullName evidence="2">Uncharacterized protein</fullName>
    </submittedName>
</protein>
<feature type="compositionally biased region" description="Polar residues" evidence="1">
    <location>
        <begin position="56"/>
        <end position="70"/>
    </location>
</feature>
<dbReference type="AlphaFoldDB" id="A0A1D8JJJ8"/>
<name>A0A1D8JJJ8_9BACL</name>
<dbReference type="EMBL" id="CP017560">
    <property type="protein sequence ID" value="AOV08886.1"/>
    <property type="molecule type" value="Genomic_DNA"/>
</dbReference>
<dbReference type="Proteomes" id="UP000185746">
    <property type="component" value="Chromosome"/>
</dbReference>
<sequence length="89" mass="9749">MISYNRVFEEMERQITNAKHADNPSDMREALAAIRSLTEVALGGNNENHDKMVTKQIATPQAQPVQSLSSLEAAPLEEDGANGSSLFDF</sequence>
<feature type="region of interest" description="Disordered" evidence="1">
    <location>
        <begin position="56"/>
        <end position="89"/>
    </location>
</feature>
<evidence type="ECO:0000313" key="3">
    <source>
        <dbReference type="Proteomes" id="UP000185746"/>
    </source>
</evidence>
<organism evidence="2 3">
    <name type="scientific">Sporosarcina ureilytica</name>
    <dbReference type="NCBI Taxonomy" id="298596"/>
    <lineage>
        <taxon>Bacteria</taxon>
        <taxon>Bacillati</taxon>
        <taxon>Bacillota</taxon>
        <taxon>Bacilli</taxon>
        <taxon>Bacillales</taxon>
        <taxon>Caryophanaceae</taxon>
        <taxon>Sporosarcina</taxon>
    </lineage>
</organism>
<dbReference type="RefSeq" id="WP_075529051.1">
    <property type="nucleotide sequence ID" value="NZ_CP017560.1"/>
</dbReference>
<dbReference type="KEGG" id="surl:BI350_15905"/>
<dbReference type="Pfam" id="PF17261">
    <property type="entry name" value="DUF5327"/>
    <property type="match status" value="1"/>
</dbReference>
<proteinExistence type="predicted"/>
<evidence type="ECO:0000256" key="1">
    <source>
        <dbReference type="SAM" id="MobiDB-lite"/>
    </source>
</evidence>
<reference evidence="2 3" key="1">
    <citation type="submission" date="2016-09" db="EMBL/GenBank/DDBJ databases">
        <title>Complete genome sequence of the Lysinibacillus sphaericus LMG 22257, a specie of Bacillus with ureolytic activity that can effectively biodeposit calcium carbonate.</title>
        <authorList>
            <person name="Yan W."/>
        </authorList>
    </citation>
    <scope>NUCLEOTIDE SEQUENCE [LARGE SCALE GENOMIC DNA]</scope>
    <source>
        <strain evidence="2 3">LMG 22257</strain>
    </source>
</reference>
<gene>
    <name evidence="2" type="ORF">BI350_15905</name>
</gene>
<keyword evidence="3" id="KW-1185">Reference proteome</keyword>